<gene>
    <name evidence="12" type="ORF">BLW93_00270</name>
</gene>
<evidence type="ECO:0000256" key="1">
    <source>
        <dbReference type="ARBA" id="ARBA00011949"/>
    </source>
</evidence>
<dbReference type="PANTHER" id="PTHR11933">
    <property type="entry name" value="TRNA 5-METHYLAMINOMETHYL-2-THIOURIDYLATE -METHYLTRANSFERASE"/>
    <property type="match status" value="1"/>
</dbReference>
<keyword evidence="8" id="KW-1015">Disulfide bond</keyword>
<evidence type="ECO:0000259" key="11">
    <source>
        <dbReference type="Pfam" id="PF20259"/>
    </source>
</evidence>
<feature type="domain" description="tRNA-specific 2-thiouridylase MnmA-like C-terminal" evidence="10">
    <location>
        <begin position="262"/>
        <end position="336"/>
    </location>
</feature>
<evidence type="ECO:0000259" key="10">
    <source>
        <dbReference type="Pfam" id="PF20258"/>
    </source>
</evidence>
<evidence type="ECO:0000313" key="12">
    <source>
        <dbReference type="EMBL" id="OMH41358.1"/>
    </source>
</evidence>
<dbReference type="NCBIfam" id="TIGR00420">
    <property type="entry name" value="trmU"/>
    <property type="match status" value="1"/>
</dbReference>
<dbReference type="GO" id="GO:0002143">
    <property type="term" value="P:tRNA wobble position uridine thiolation"/>
    <property type="evidence" value="ECO:0007669"/>
    <property type="project" value="TreeGrafter"/>
</dbReference>
<keyword evidence="2" id="KW-0820">tRNA-binding</keyword>
<dbReference type="NCBIfam" id="NF001138">
    <property type="entry name" value="PRK00143.1"/>
    <property type="match status" value="1"/>
</dbReference>
<evidence type="ECO:0000256" key="2">
    <source>
        <dbReference type="ARBA" id="ARBA00022555"/>
    </source>
</evidence>
<dbReference type="InterPro" id="IPR014729">
    <property type="entry name" value="Rossmann-like_a/b/a_fold"/>
</dbReference>
<feature type="domain" description="tRNA-specific 2-thiouridylase MnmA-like central" evidence="11">
    <location>
        <begin position="193"/>
        <end position="254"/>
    </location>
</feature>
<dbReference type="InterPro" id="IPR046885">
    <property type="entry name" value="MnmA-like_C"/>
</dbReference>
<keyword evidence="5" id="KW-0547">Nucleotide-binding</keyword>
<keyword evidence="4" id="KW-0819">tRNA processing</keyword>
<comment type="catalytic activity">
    <reaction evidence="9">
        <text>S-sulfanyl-L-cysteinyl-[protein] + uridine(34) in tRNA + AH2 + ATP = 2-thiouridine(34) in tRNA + L-cysteinyl-[protein] + A + AMP + diphosphate + H(+)</text>
        <dbReference type="Rhea" id="RHEA:47032"/>
        <dbReference type="Rhea" id="RHEA-COMP:10131"/>
        <dbReference type="Rhea" id="RHEA-COMP:11726"/>
        <dbReference type="Rhea" id="RHEA-COMP:11727"/>
        <dbReference type="Rhea" id="RHEA-COMP:11728"/>
        <dbReference type="ChEBI" id="CHEBI:13193"/>
        <dbReference type="ChEBI" id="CHEBI:15378"/>
        <dbReference type="ChEBI" id="CHEBI:17499"/>
        <dbReference type="ChEBI" id="CHEBI:29950"/>
        <dbReference type="ChEBI" id="CHEBI:30616"/>
        <dbReference type="ChEBI" id="CHEBI:33019"/>
        <dbReference type="ChEBI" id="CHEBI:61963"/>
        <dbReference type="ChEBI" id="CHEBI:65315"/>
        <dbReference type="ChEBI" id="CHEBI:87170"/>
        <dbReference type="ChEBI" id="CHEBI:456215"/>
        <dbReference type="EC" id="2.8.1.13"/>
    </reaction>
</comment>
<dbReference type="STRING" id="1914305.BLW93_00270"/>
<evidence type="ECO:0000256" key="6">
    <source>
        <dbReference type="ARBA" id="ARBA00022840"/>
    </source>
</evidence>
<dbReference type="Pfam" id="PF20258">
    <property type="entry name" value="tRNA_Me_trans_C"/>
    <property type="match status" value="1"/>
</dbReference>
<evidence type="ECO:0000313" key="13">
    <source>
        <dbReference type="Proteomes" id="UP000187408"/>
    </source>
</evidence>
<dbReference type="InterPro" id="IPR023382">
    <property type="entry name" value="MnmA-like_central_sf"/>
</dbReference>
<dbReference type="Gene3D" id="3.40.50.620">
    <property type="entry name" value="HUPs"/>
    <property type="match status" value="1"/>
</dbReference>
<dbReference type="Gene3D" id="2.40.30.10">
    <property type="entry name" value="Translation factors"/>
    <property type="match status" value="1"/>
</dbReference>
<sequence length="341" mass="38660">MSQEVLLGFSGGVDSFYSAYLLKKQGFKVHPVLFLLSGKENVEKAKRSAELLNLSLTVVDYRELFLEEVIEPFIDYYKKGLTPNPCVMCNKKIKIKKLYELSENFGMPFIATGHYARIVHSEEFGQKVIKRGIDFGKEQSYFLSTIEKSAVQKLILPLGNLTKKQVIKKAKDVGFDFKGESQDICFIDGSVVSFLSNFIENGSGKFVLTDGTVLGKFDAFYKYTVGQRRGLGIPYKYPLYVLNIDVKNRKVVLGKREELLRNSFYIKDVVWHVSPEKFRDKTVEIQIRYRGKTAVVKEFSLLKNDRIFVKLQPSLDAPTPGQVCAFYNGDTLLGGGELTTL</sequence>
<evidence type="ECO:0000256" key="5">
    <source>
        <dbReference type="ARBA" id="ARBA00022741"/>
    </source>
</evidence>
<dbReference type="InterPro" id="IPR004506">
    <property type="entry name" value="MnmA-like"/>
</dbReference>
<dbReference type="GO" id="GO:0005524">
    <property type="term" value="F:ATP binding"/>
    <property type="evidence" value="ECO:0007669"/>
    <property type="project" value="UniProtKB-KW"/>
</dbReference>
<dbReference type="EC" id="2.8.1.13" evidence="1"/>
<organism evidence="12 13">
    <name type="scientific">Desulfurobacterium indicum</name>
    <dbReference type="NCBI Taxonomy" id="1914305"/>
    <lineage>
        <taxon>Bacteria</taxon>
        <taxon>Pseudomonadati</taxon>
        <taxon>Aquificota</taxon>
        <taxon>Aquificia</taxon>
        <taxon>Desulfurobacteriales</taxon>
        <taxon>Desulfurobacteriaceae</taxon>
        <taxon>Desulfurobacterium</taxon>
    </lineage>
</organism>
<dbReference type="Gene3D" id="2.30.30.280">
    <property type="entry name" value="Adenine nucleotide alpha hydrolases-like domains"/>
    <property type="match status" value="1"/>
</dbReference>
<dbReference type="AlphaFoldDB" id="A0A1R1MNG6"/>
<dbReference type="Proteomes" id="UP000187408">
    <property type="component" value="Unassembled WGS sequence"/>
</dbReference>
<dbReference type="RefSeq" id="WP_076712107.1">
    <property type="nucleotide sequence ID" value="NZ_MOEN01000001.1"/>
</dbReference>
<name>A0A1R1MNG6_9BACT</name>
<dbReference type="CDD" id="cd01998">
    <property type="entry name" value="MnmA_TRMU-like"/>
    <property type="match status" value="1"/>
</dbReference>
<proteinExistence type="predicted"/>
<keyword evidence="3" id="KW-0808">Transferase</keyword>
<evidence type="ECO:0000256" key="9">
    <source>
        <dbReference type="ARBA" id="ARBA00051542"/>
    </source>
</evidence>
<keyword evidence="6" id="KW-0067">ATP-binding</keyword>
<dbReference type="Pfam" id="PF03054">
    <property type="entry name" value="tRNA_Me_trans"/>
    <property type="match status" value="1"/>
</dbReference>
<evidence type="ECO:0000256" key="8">
    <source>
        <dbReference type="ARBA" id="ARBA00023157"/>
    </source>
</evidence>
<dbReference type="EMBL" id="MOEN01000001">
    <property type="protein sequence ID" value="OMH41358.1"/>
    <property type="molecule type" value="Genomic_DNA"/>
</dbReference>
<dbReference type="PANTHER" id="PTHR11933:SF5">
    <property type="entry name" value="MITOCHONDRIAL TRNA-SPECIFIC 2-THIOURIDYLASE 1"/>
    <property type="match status" value="1"/>
</dbReference>
<dbReference type="Pfam" id="PF20259">
    <property type="entry name" value="tRNA_Me_trans_M"/>
    <property type="match status" value="1"/>
</dbReference>
<reference evidence="12 13" key="1">
    <citation type="submission" date="2016-10" db="EMBL/GenBank/DDBJ databases">
        <title>Genome sequence of a sulfur-reducing bacterium Desulfurobacterium indicum K6013.</title>
        <authorList>
            <person name="Cao J."/>
            <person name="Shao Z."/>
            <person name="Alain K."/>
            <person name="Jebbar M."/>
        </authorList>
    </citation>
    <scope>NUCLEOTIDE SEQUENCE [LARGE SCALE GENOMIC DNA]</scope>
    <source>
        <strain evidence="12 13">K6013</strain>
    </source>
</reference>
<keyword evidence="13" id="KW-1185">Reference proteome</keyword>
<accession>A0A1R1MNG6</accession>
<dbReference type="GO" id="GO:0000049">
    <property type="term" value="F:tRNA binding"/>
    <property type="evidence" value="ECO:0007669"/>
    <property type="project" value="UniProtKB-KW"/>
</dbReference>
<evidence type="ECO:0000256" key="7">
    <source>
        <dbReference type="ARBA" id="ARBA00022884"/>
    </source>
</evidence>
<comment type="caution">
    <text evidence="12">The sequence shown here is derived from an EMBL/GenBank/DDBJ whole genome shotgun (WGS) entry which is preliminary data.</text>
</comment>
<dbReference type="GO" id="GO:0103016">
    <property type="term" value="F:tRNA-uridine 2-sulfurtransferase activity"/>
    <property type="evidence" value="ECO:0007669"/>
    <property type="project" value="UniProtKB-EC"/>
</dbReference>
<keyword evidence="7" id="KW-0694">RNA-binding</keyword>
<dbReference type="InterPro" id="IPR046884">
    <property type="entry name" value="MnmA-like_central"/>
</dbReference>
<dbReference type="OrthoDB" id="9800696at2"/>
<dbReference type="SUPFAM" id="SSF52402">
    <property type="entry name" value="Adenine nucleotide alpha hydrolases-like"/>
    <property type="match status" value="1"/>
</dbReference>
<protein>
    <recommendedName>
        <fullName evidence="1">tRNA-uridine 2-sulfurtransferase</fullName>
        <ecNumber evidence="1">2.8.1.13</ecNumber>
    </recommendedName>
</protein>
<evidence type="ECO:0000256" key="3">
    <source>
        <dbReference type="ARBA" id="ARBA00022679"/>
    </source>
</evidence>
<evidence type="ECO:0000256" key="4">
    <source>
        <dbReference type="ARBA" id="ARBA00022694"/>
    </source>
</evidence>